<name>A0A382D7V8_9ZZZZ</name>
<gene>
    <name evidence="1" type="ORF">METZ01_LOCUS187063</name>
</gene>
<sequence length="30" mass="3504">MLSAFKTVINFDAVFKTQWHKSGTNEDFLK</sequence>
<feature type="non-terminal residue" evidence="1">
    <location>
        <position position="30"/>
    </location>
</feature>
<dbReference type="EMBL" id="UINC01037944">
    <property type="protein sequence ID" value="SVB34209.1"/>
    <property type="molecule type" value="Genomic_DNA"/>
</dbReference>
<proteinExistence type="predicted"/>
<accession>A0A382D7V8</accession>
<reference evidence="1" key="1">
    <citation type="submission" date="2018-05" db="EMBL/GenBank/DDBJ databases">
        <authorList>
            <person name="Lanie J.A."/>
            <person name="Ng W.-L."/>
            <person name="Kazmierczak K.M."/>
            <person name="Andrzejewski T.M."/>
            <person name="Davidsen T.M."/>
            <person name="Wayne K.J."/>
            <person name="Tettelin H."/>
            <person name="Glass J.I."/>
            <person name="Rusch D."/>
            <person name="Podicherti R."/>
            <person name="Tsui H.-C.T."/>
            <person name="Winkler M.E."/>
        </authorList>
    </citation>
    <scope>NUCLEOTIDE SEQUENCE</scope>
</reference>
<organism evidence="1">
    <name type="scientific">marine metagenome</name>
    <dbReference type="NCBI Taxonomy" id="408172"/>
    <lineage>
        <taxon>unclassified sequences</taxon>
        <taxon>metagenomes</taxon>
        <taxon>ecological metagenomes</taxon>
    </lineage>
</organism>
<protein>
    <submittedName>
        <fullName evidence="1">Uncharacterized protein</fullName>
    </submittedName>
</protein>
<dbReference type="AlphaFoldDB" id="A0A382D7V8"/>
<evidence type="ECO:0000313" key="1">
    <source>
        <dbReference type="EMBL" id="SVB34209.1"/>
    </source>
</evidence>